<reference evidence="2" key="1">
    <citation type="submission" date="2019-12" db="EMBL/GenBank/DDBJ databases">
        <title>Whole genome sequencing of Haloarcula argentinensis strain pws5.</title>
        <authorList>
            <person name="Verma D.K."/>
            <person name="Gopal K."/>
            <person name="Prasad E.S."/>
        </authorList>
    </citation>
    <scope>NUCLEOTIDE SEQUENCE</scope>
    <source>
        <strain evidence="2">Pws5</strain>
    </source>
</reference>
<feature type="region of interest" description="Disordered" evidence="1">
    <location>
        <begin position="40"/>
        <end position="75"/>
    </location>
</feature>
<gene>
    <name evidence="2" type="ORF">GOC77_13850</name>
</gene>
<dbReference type="EMBL" id="WOWA01000007">
    <property type="protein sequence ID" value="NLV14346.1"/>
    <property type="molecule type" value="Genomic_DNA"/>
</dbReference>
<proteinExistence type="predicted"/>
<comment type="caution">
    <text evidence="2">The sequence shown here is derived from an EMBL/GenBank/DDBJ whole genome shotgun (WGS) entry which is preliminary data.</text>
</comment>
<sequence length="140" mass="15464">MSPDSENVRTGKRLMRSPLTDVVYLVTRWVDGEGNKERALEKEPLSKPPHDYTLPGVEGLDTWPRGPLGNEPTDSRTTVAIGFCPRCGANCRATTAIRGVFVCRYGCGYQWSDERVGEQQRDIEDYFSSAETSESGGSGE</sequence>
<dbReference type="RefSeq" id="WP_170097774.1">
    <property type="nucleotide sequence ID" value="NZ_WOWA01000007.1"/>
</dbReference>
<evidence type="ECO:0000313" key="2">
    <source>
        <dbReference type="EMBL" id="NLV14346.1"/>
    </source>
</evidence>
<feature type="compositionally biased region" description="Low complexity" evidence="1">
    <location>
        <begin position="128"/>
        <end position="140"/>
    </location>
</feature>
<feature type="compositionally biased region" description="Basic and acidic residues" evidence="1">
    <location>
        <begin position="40"/>
        <end position="50"/>
    </location>
</feature>
<dbReference type="Proteomes" id="UP000641625">
    <property type="component" value="Unassembled WGS sequence"/>
</dbReference>
<feature type="compositionally biased region" description="Basic and acidic residues" evidence="1">
    <location>
        <begin position="115"/>
        <end position="124"/>
    </location>
</feature>
<protein>
    <submittedName>
        <fullName evidence="2">Uncharacterized protein</fullName>
    </submittedName>
</protein>
<name>A0A847UP27_HALAR</name>
<evidence type="ECO:0000256" key="1">
    <source>
        <dbReference type="SAM" id="MobiDB-lite"/>
    </source>
</evidence>
<feature type="region of interest" description="Disordered" evidence="1">
    <location>
        <begin position="115"/>
        <end position="140"/>
    </location>
</feature>
<evidence type="ECO:0000313" key="3">
    <source>
        <dbReference type="Proteomes" id="UP000641625"/>
    </source>
</evidence>
<accession>A0A847UP27</accession>
<organism evidence="2 3">
    <name type="scientific">Haloarcula argentinensis</name>
    <dbReference type="NCBI Taxonomy" id="43776"/>
    <lineage>
        <taxon>Archaea</taxon>
        <taxon>Methanobacteriati</taxon>
        <taxon>Methanobacteriota</taxon>
        <taxon>Stenosarchaea group</taxon>
        <taxon>Halobacteria</taxon>
        <taxon>Halobacteriales</taxon>
        <taxon>Haloarculaceae</taxon>
        <taxon>Haloarcula</taxon>
    </lineage>
</organism>
<dbReference type="AlphaFoldDB" id="A0A847UP27"/>